<evidence type="ECO:0000313" key="9">
    <source>
        <dbReference type="Proteomes" id="UP000186303"/>
    </source>
</evidence>
<reference evidence="9" key="1">
    <citation type="journal article" date="2017" name="Nucleic Acids Res.">
        <title>Proteogenomics produces comprehensive and highly accurate protein-coding gene annotation in a complete genome assembly of Malassezia sympodialis.</title>
        <authorList>
            <person name="Zhu Y."/>
            <person name="Engstroem P.G."/>
            <person name="Tellgren-Roth C."/>
            <person name="Baudo C.D."/>
            <person name="Kennell J.C."/>
            <person name="Sun S."/>
            <person name="Billmyre R.B."/>
            <person name="Schroeder M.S."/>
            <person name="Andersson A."/>
            <person name="Holm T."/>
            <person name="Sigurgeirsson B."/>
            <person name="Wu G."/>
            <person name="Sankaranarayanan S.R."/>
            <person name="Siddharthan R."/>
            <person name="Sanyal K."/>
            <person name="Lundeberg J."/>
            <person name="Nystedt B."/>
            <person name="Boekhout T."/>
            <person name="Dawson T.L. Jr."/>
            <person name="Heitman J."/>
            <person name="Scheynius A."/>
            <person name="Lehtioe J."/>
        </authorList>
    </citation>
    <scope>NUCLEOTIDE SEQUENCE [LARGE SCALE GENOMIC DNA]</scope>
    <source>
        <strain evidence="9">ATCC 42132</strain>
    </source>
</reference>
<keyword evidence="2" id="KW-0547">Nucleotide-binding</keyword>
<proteinExistence type="predicted"/>
<dbReference type="Proteomes" id="UP000186303">
    <property type="component" value="Chromosome 5"/>
</dbReference>
<keyword evidence="3" id="KW-0378">Hydrolase</keyword>
<dbReference type="InterPro" id="IPR027417">
    <property type="entry name" value="P-loop_NTPase"/>
</dbReference>
<dbReference type="GO" id="GO:0003724">
    <property type="term" value="F:RNA helicase activity"/>
    <property type="evidence" value="ECO:0007669"/>
    <property type="project" value="UniProtKB-EC"/>
</dbReference>
<dbReference type="InterPro" id="IPR011545">
    <property type="entry name" value="DEAD/DEAH_box_helicase_dom"/>
</dbReference>
<dbReference type="Gene3D" id="3.40.50.300">
    <property type="entry name" value="P-loop containing nucleotide triphosphate hydrolases"/>
    <property type="match status" value="2"/>
</dbReference>
<name>A0A1M8A9P5_MALS4</name>
<dbReference type="AlphaFoldDB" id="A0A1M8A9P5"/>
<dbReference type="GO" id="GO:0005524">
    <property type="term" value="F:ATP binding"/>
    <property type="evidence" value="ECO:0007669"/>
    <property type="project" value="UniProtKB-KW"/>
</dbReference>
<feature type="compositionally biased region" description="Low complexity" evidence="6">
    <location>
        <begin position="401"/>
        <end position="410"/>
    </location>
</feature>
<evidence type="ECO:0000259" key="7">
    <source>
        <dbReference type="PROSITE" id="PS51192"/>
    </source>
</evidence>
<dbReference type="STRING" id="1230383.A0A1M8A9P5"/>
<dbReference type="Pfam" id="PF00270">
    <property type="entry name" value="DEAD"/>
    <property type="match status" value="1"/>
</dbReference>
<dbReference type="EC" id="3.6.4.13" evidence="1"/>
<keyword evidence="4 8" id="KW-0347">Helicase</keyword>
<accession>A0A1M8A9P5</accession>
<protein>
    <recommendedName>
        <fullName evidence="1">RNA helicase</fullName>
        <ecNumber evidence="1">3.6.4.13</ecNumber>
    </recommendedName>
</protein>
<dbReference type="SMART" id="SM00487">
    <property type="entry name" value="DEXDc"/>
    <property type="match status" value="1"/>
</dbReference>
<dbReference type="InterPro" id="IPR014001">
    <property type="entry name" value="Helicase_ATP-bd"/>
</dbReference>
<dbReference type="GO" id="GO:0003723">
    <property type="term" value="F:RNA binding"/>
    <property type="evidence" value="ECO:0007669"/>
    <property type="project" value="TreeGrafter"/>
</dbReference>
<evidence type="ECO:0000256" key="4">
    <source>
        <dbReference type="ARBA" id="ARBA00022806"/>
    </source>
</evidence>
<dbReference type="EMBL" id="LT671825">
    <property type="protein sequence ID" value="SHO79057.1"/>
    <property type="molecule type" value="Genomic_DNA"/>
</dbReference>
<keyword evidence="5" id="KW-0067">ATP-binding</keyword>
<evidence type="ECO:0000256" key="1">
    <source>
        <dbReference type="ARBA" id="ARBA00012552"/>
    </source>
</evidence>
<keyword evidence="9" id="KW-1185">Reference proteome</keyword>
<dbReference type="SUPFAM" id="SSF52540">
    <property type="entry name" value="P-loop containing nucleoside triphosphate hydrolases"/>
    <property type="match status" value="2"/>
</dbReference>
<evidence type="ECO:0000256" key="6">
    <source>
        <dbReference type="SAM" id="MobiDB-lite"/>
    </source>
</evidence>
<dbReference type="InterPro" id="IPR050547">
    <property type="entry name" value="DEAD_box_RNA_helicases"/>
</dbReference>
<dbReference type="GO" id="GO:0016787">
    <property type="term" value="F:hydrolase activity"/>
    <property type="evidence" value="ECO:0007669"/>
    <property type="project" value="UniProtKB-KW"/>
</dbReference>
<dbReference type="OrthoDB" id="10256233at2759"/>
<sequence length="569" mass="61753">MLLRWQSARASLPSICRGVTTAWRVSTPFCRYTQDHAPPPSTNAFHQLGLPEKLCRQMAAALPHIAAPTPAQSALIPAMLAPNDVILRAHTGSGKSFAVLLALLARPRLLFKTNSTAPSAGISALVLVPSNELALQYMRWAYELMPRELHGHMDAVLQCVVRGSAETPDSQCERLRRRPPHILVGTPTRVQEILRMPHGATLLGIPTLRTLVLDEADALLQLPGRFPSEKQRWKHAVHRTAGLDVLNTVMQARATYSGGERVMNAGLERGQHTKGTERRPPEHIRRTQYRGAEKSDLAPPRERVAGAVPLQLVCTSATANSVLRHFFGARTGWLRTNTRETRDLARWIDLTGMSGQLSAVDVPLSGALPREIDHACVVVDEPRDGAPPGLRNLDVRRKRAAPGAPGAPARPVAPGPPRHAVDPLLLEALAYIYASEGVRRAIALVPPQWSVRRVADELASLGVPVHMVQPDDAARSADECVYVLQSTSARGLDVQGLSHVFLVGIDAVQDAVHYTHAAGRVSRITGAGAGARPPGDVVTLLRSDPGVEVKMARLYERLHLTPRALSLPT</sequence>
<gene>
    <name evidence="8" type="ORF">MSYG_3406</name>
</gene>
<dbReference type="PANTHER" id="PTHR47963">
    <property type="entry name" value="DEAD-BOX ATP-DEPENDENT RNA HELICASE 47, MITOCHONDRIAL"/>
    <property type="match status" value="1"/>
</dbReference>
<evidence type="ECO:0000256" key="3">
    <source>
        <dbReference type="ARBA" id="ARBA00022801"/>
    </source>
</evidence>
<organism evidence="8 9">
    <name type="scientific">Malassezia sympodialis (strain ATCC 42132)</name>
    <name type="common">Atopic eczema-associated yeast</name>
    <dbReference type="NCBI Taxonomy" id="1230383"/>
    <lineage>
        <taxon>Eukaryota</taxon>
        <taxon>Fungi</taxon>
        <taxon>Dikarya</taxon>
        <taxon>Basidiomycota</taxon>
        <taxon>Ustilaginomycotina</taxon>
        <taxon>Malasseziomycetes</taxon>
        <taxon>Malasseziales</taxon>
        <taxon>Malasseziaceae</taxon>
        <taxon>Malassezia</taxon>
    </lineage>
</organism>
<evidence type="ECO:0000256" key="2">
    <source>
        <dbReference type="ARBA" id="ARBA00022741"/>
    </source>
</evidence>
<dbReference type="PROSITE" id="PS51192">
    <property type="entry name" value="HELICASE_ATP_BIND_1"/>
    <property type="match status" value="1"/>
</dbReference>
<dbReference type="OMA" id="RDEPRMM"/>
<evidence type="ECO:0000313" key="8">
    <source>
        <dbReference type="EMBL" id="SHO79057.1"/>
    </source>
</evidence>
<feature type="region of interest" description="Disordered" evidence="6">
    <location>
        <begin position="387"/>
        <end position="417"/>
    </location>
</feature>
<evidence type="ECO:0000256" key="5">
    <source>
        <dbReference type="ARBA" id="ARBA00022840"/>
    </source>
</evidence>
<dbReference type="VEuPathDB" id="FungiDB:MSYG_3406"/>
<dbReference type="PANTHER" id="PTHR47963:SF8">
    <property type="entry name" value="ATP-DEPENDENT RNA HELICASE DEAD"/>
    <property type="match status" value="1"/>
</dbReference>
<feature type="domain" description="Helicase ATP-binding" evidence="7">
    <location>
        <begin position="76"/>
        <end position="337"/>
    </location>
</feature>